<evidence type="ECO:0000313" key="2">
    <source>
        <dbReference type="Proteomes" id="UP000003835"/>
    </source>
</evidence>
<gene>
    <name evidence="1" type="ORF">MC7420_8090</name>
</gene>
<dbReference type="HOGENOM" id="CLU_3388865_0_0_3"/>
<organism evidence="1 2">
    <name type="scientific">Coleofasciculus chthonoplastes PCC 7420</name>
    <dbReference type="NCBI Taxonomy" id="118168"/>
    <lineage>
        <taxon>Bacteria</taxon>
        <taxon>Bacillati</taxon>
        <taxon>Cyanobacteriota</taxon>
        <taxon>Cyanophyceae</taxon>
        <taxon>Coleofasciculales</taxon>
        <taxon>Coleofasciculaceae</taxon>
        <taxon>Coleofasciculus</taxon>
    </lineage>
</organism>
<name>B4W4H6_9CYAN</name>
<dbReference type="AlphaFoldDB" id="B4W4H6"/>
<dbReference type="STRING" id="118168.MC7420_8090"/>
<dbReference type="Proteomes" id="UP000003835">
    <property type="component" value="Unassembled WGS sequence"/>
</dbReference>
<keyword evidence="2" id="KW-1185">Reference proteome</keyword>
<evidence type="ECO:0000313" key="1">
    <source>
        <dbReference type="EMBL" id="EDX70880.1"/>
    </source>
</evidence>
<accession>B4W4H6</accession>
<sequence>MPIWATLEESTLQEYLQQTGVFVGFSIDLPYS</sequence>
<reference evidence="1 2" key="1">
    <citation type="submission" date="2008-07" db="EMBL/GenBank/DDBJ databases">
        <authorList>
            <person name="Tandeau de Marsac N."/>
            <person name="Ferriera S."/>
            <person name="Johnson J."/>
            <person name="Kravitz S."/>
            <person name="Beeson K."/>
            <person name="Sutton G."/>
            <person name="Rogers Y.-H."/>
            <person name="Friedman R."/>
            <person name="Frazier M."/>
            <person name="Venter J.C."/>
        </authorList>
    </citation>
    <scope>NUCLEOTIDE SEQUENCE [LARGE SCALE GENOMIC DNA]</scope>
    <source>
        <strain evidence="1 2">PCC 7420</strain>
    </source>
</reference>
<dbReference type="EMBL" id="DS989879">
    <property type="protein sequence ID" value="EDX70880.1"/>
    <property type="molecule type" value="Genomic_DNA"/>
</dbReference>
<protein>
    <submittedName>
        <fullName evidence="1">Uncharacterized protein</fullName>
    </submittedName>
</protein>
<proteinExistence type="predicted"/>